<proteinExistence type="predicted"/>
<feature type="non-terminal residue" evidence="1">
    <location>
        <position position="189"/>
    </location>
</feature>
<protein>
    <submittedName>
        <fullName evidence="1">Uncharacterized protein</fullName>
    </submittedName>
</protein>
<name>A0A382AGN3_9ZZZZ</name>
<sequence>MAKIKLTQYSLVTALFMASCLNGQALVNFLGHWTGLEQLDSPSLSYDNRNISIQIMEGGERDGFYIYSSSSDFLYNETLNWAYHYFGFDKENTQIIFLRRFITPLGVLGYEEMVYDLLEWTTESFVADYTSDDGASYHQIRMDLNLLELFELAPTRFNLSQNYPNPFNPSTAIDVIMEENSQGSLIIYN</sequence>
<dbReference type="EMBL" id="UINC01025263">
    <property type="protein sequence ID" value="SVB00514.1"/>
    <property type="molecule type" value="Genomic_DNA"/>
</dbReference>
<evidence type="ECO:0000313" key="1">
    <source>
        <dbReference type="EMBL" id="SVB00514.1"/>
    </source>
</evidence>
<organism evidence="1">
    <name type="scientific">marine metagenome</name>
    <dbReference type="NCBI Taxonomy" id="408172"/>
    <lineage>
        <taxon>unclassified sequences</taxon>
        <taxon>metagenomes</taxon>
        <taxon>ecological metagenomes</taxon>
    </lineage>
</organism>
<dbReference type="AlphaFoldDB" id="A0A382AGN3"/>
<reference evidence="1" key="1">
    <citation type="submission" date="2018-05" db="EMBL/GenBank/DDBJ databases">
        <authorList>
            <person name="Lanie J.A."/>
            <person name="Ng W.-L."/>
            <person name="Kazmierczak K.M."/>
            <person name="Andrzejewski T.M."/>
            <person name="Davidsen T.M."/>
            <person name="Wayne K.J."/>
            <person name="Tettelin H."/>
            <person name="Glass J.I."/>
            <person name="Rusch D."/>
            <person name="Podicherti R."/>
            <person name="Tsui H.-C.T."/>
            <person name="Winkler M.E."/>
        </authorList>
    </citation>
    <scope>NUCLEOTIDE SEQUENCE</scope>
</reference>
<dbReference type="PROSITE" id="PS51257">
    <property type="entry name" value="PROKAR_LIPOPROTEIN"/>
    <property type="match status" value="1"/>
</dbReference>
<accession>A0A382AGN3</accession>
<gene>
    <name evidence="1" type="ORF">METZ01_LOCUS153368</name>
</gene>